<proteinExistence type="predicted"/>
<dbReference type="SMART" id="SM00342">
    <property type="entry name" value="HTH_ARAC"/>
    <property type="match status" value="1"/>
</dbReference>
<evidence type="ECO:0000313" key="7">
    <source>
        <dbReference type="Proteomes" id="UP001369958"/>
    </source>
</evidence>
<dbReference type="Proteomes" id="UP001369958">
    <property type="component" value="Chromosome"/>
</dbReference>
<feature type="region of interest" description="Disordered" evidence="4">
    <location>
        <begin position="1"/>
        <end position="29"/>
    </location>
</feature>
<dbReference type="InterPro" id="IPR009057">
    <property type="entry name" value="Homeodomain-like_sf"/>
</dbReference>
<dbReference type="SUPFAM" id="SSF46689">
    <property type="entry name" value="Homeodomain-like"/>
    <property type="match status" value="2"/>
</dbReference>
<evidence type="ECO:0000256" key="3">
    <source>
        <dbReference type="ARBA" id="ARBA00023163"/>
    </source>
</evidence>
<reference evidence="6 7" key="1">
    <citation type="submission" date="2024-02" db="EMBL/GenBank/DDBJ databases">
        <title>Complete genome sequence of Pelagibacterium nitratireducens ZH15.</title>
        <authorList>
            <person name="Zhao L.H."/>
        </authorList>
    </citation>
    <scope>NUCLEOTIDE SEQUENCE [LARGE SCALE GENOMIC DNA]</scope>
    <source>
        <strain evidence="6 7">ZH15</strain>
    </source>
</reference>
<protein>
    <submittedName>
        <fullName evidence="6">Helix-turn-helix domain-containing protein</fullName>
    </submittedName>
</protein>
<dbReference type="PANTHER" id="PTHR46796">
    <property type="entry name" value="HTH-TYPE TRANSCRIPTIONAL ACTIVATOR RHAS-RELATED"/>
    <property type="match status" value="1"/>
</dbReference>
<feature type="domain" description="HTH araC/xylS-type" evidence="5">
    <location>
        <begin position="192"/>
        <end position="290"/>
    </location>
</feature>
<keyword evidence="7" id="KW-1185">Reference proteome</keyword>
<evidence type="ECO:0000259" key="5">
    <source>
        <dbReference type="PROSITE" id="PS01124"/>
    </source>
</evidence>
<dbReference type="Gene3D" id="1.10.10.60">
    <property type="entry name" value="Homeodomain-like"/>
    <property type="match status" value="2"/>
</dbReference>
<feature type="compositionally biased region" description="Basic and acidic residues" evidence="4">
    <location>
        <begin position="1"/>
        <end position="10"/>
    </location>
</feature>
<dbReference type="PROSITE" id="PS01124">
    <property type="entry name" value="HTH_ARAC_FAMILY_2"/>
    <property type="match status" value="1"/>
</dbReference>
<evidence type="ECO:0000256" key="4">
    <source>
        <dbReference type="SAM" id="MobiDB-lite"/>
    </source>
</evidence>
<dbReference type="Pfam" id="PF12833">
    <property type="entry name" value="HTH_18"/>
    <property type="match status" value="1"/>
</dbReference>
<name>A0ABZ2I3P9_9HYPH</name>
<evidence type="ECO:0000256" key="1">
    <source>
        <dbReference type="ARBA" id="ARBA00023015"/>
    </source>
</evidence>
<evidence type="ECO:0000256" key="2">
    <source>
        <dbReference type="ARBA" id="ARBA00023125"/>
    </source>
</evidence>
<dbReference type="InterPro" id="IPR018060">
    <property type="entry name" value="HTH_AraC"/>
</dbReference>
<organism evidence="6 7">
    <name type="scientific">Pelagibacterium nitratireducens</name>
    <dbReference type="NCBI Taxonomy" id="1046114"/>
    <lineage>
        <taxon>Bacteria</taxon>
        <taxon>Pseudomonadati</taxon>
        <taxon>Pseudomonadota</taxon>
        <taxon>Alphaproteobacteria</taxon>
        <taxon>Hyphomicrobiales</taxon>
        <taxon>Devosiaceae</taxon>
        <taxon>Pelagibacterium</taxon>
    </lineage>
</organism>
<keyword evidence="2" id="KW-0238">DNA-binding</keyword>
<keyword evidence="1" id="KW-0805">Transcription regulation</keyword>
<feature type="compositionally biased region" description="Polar residues" evidence="4">
    <location>
        <begin position="11"/>
        <end position="21"/>
    </location>
</feature>
<dbReference type="InterPro" id="IPR050204">
    <property type="entry name" value="AraC_XylS_family_regulators"/>
</dbReference>
<dbReference type="RefSeq" id="WP_338607908.1">
    <property type="nucleotide sequence ID" value="NZ_CP146275.1"/>
</dbReference>
<gene>
    <name evidence="6" type="ORF">V6617_15945</name>
</gene>
<sequence>MQMHIARLEQPRTSLTGSPPISSERRSMSVEMRREGPFSASFSATSDLVIIRHVGGEISADVYYSDRAYSRTLAEGGVLVIPPHSAFRLRVEQGGLNLYAALALPQGVAVTGSRDRRPDLSRPLMLASDEVLDGLLNMARDVVDIPMGVSSNLLDSLASTILSHLTCAHAEQDDNKHRLLSNPHKTSSTMVTRAVEYMIGNLDRSITLSEVGGHVRCSASHLGRLFKTHLKASPHRYLLGLRVERAQLLLTATRLPIAHVALECGFASQEHLTRHFRRLSGTTPAAYRRAQVDT</sequence>
<accession>A0ABZ2I3P9</accession>
<dbReference type="EMBL" id="CP146275">
    <property type="protein sequence ID" value="WWT32483.1"/>
    <property type="molecule type" value="Genomic_DNA"/>
</dbReference>
<keyword evidence="3" id="KW-0804">Transcription</keyword>
<evidence type="ECO:0000313" key="6">
    <source>
        <dbReference type="EMBL" id="WWT32483.1"/>
    </source>
</evidence>